<gene>
    <name evidence="2" type="ORF">LSTR_LSTR002125</name>
</gene>
<dbReference type="InterPro" id="IPR016181">
    <property type="entry name" value="Acyl_CoA_acyltransferase"/>
</dbReference>
<proteinExistence type="predicted"/>
<keyword evidence="3" id="KW-1185">Reference proteome</keyword>
<organism evidence="2 3">
    <name type="scientific">Laodelphax striatellus</name>
    <name type="common">Small brown planthopper</name>
    <name type="synonym">Delphax striatella</name>
    <dbReference type="NCBI Taxonomy" id="195883"/>
    <lineage>
        <taxon>Eukaryota</taxon>
        <taxon>Metazoa</taxon>
        <taxon>Ecdysozoa</taxon>
        <taxon>Arthropoda</taxon>
        <taxon>Hexapoda</taxon>
        <taxon>Insecta</taxon>
        <taxon>Pterygota</taxon>
        <taxon>Neoptera</taxon>
        <taxon>Paraneoptera</taxon>
        <taxon>Hemiptera</taxon>
        <taxon>Auchenorrhyncha</taxon>
        <taxon>Fulgoroidea</taxon>
        <taxon>Delphacidae</taxon>
        <taxon>Criomorphinae</taxon>
        <taxon>Laodelphax</taxon>
    </lineage>
</organism>
<dbReference type="PANTHER" id="PTHR20905">
    <property type="entry name" value="N-ACETYLTRANSFERASE-RELATED"/>
    <property type="match status" value="1"/>
</dbReference>
<protein>
    <recommendedName>
        <fullName evidence="1">N-acetyltransferase domain-containing protein</fullName>
    </recommendedName>
</protein>
<dbReference type="Gene3D" id="3.40.630.30">
    <property type="match status" value="1"/>
</dbReference>
<dbReference type="EMBL" id="QKKF02002849">
    <property type="protein sequence ID" value="RZF48059.1"/>
    <property type="molecule type" value="Genomic_DNA"/>
</dbReference>
<dbReference type="AlphaFoldDB" id="A0A482XRG9"/>
<feature type="domain" description="N-acetyltransferase" evidence="1">
    <location>
        <begin position="21"/>
        <end position="214"/>
    </location>
</feature>
<dbReference type="SUPFAM" id="SSF55729">
    <property type="entry name" value="Acyl-CoA N-acyltransferases (Nat)"/>
    <property type="match status" value="1"/>
</dbReference>
<evidence type="ECO:0000313" key="3">
    <source>
        <dbReference type="Proteomes" id="UP000291343"/>
    </source>
</evidence>
<comment type="caution">
    <text evidence="2">The sequence shown here is derived from an EMBL/GenBank/DDBJ whole genome shotgun (WGS) entry which is preliminary data.</text>
</comment>
<evidence type="ECO:0000313" key="2">
    <source>
        <dbReference type="EMBL" id="RZF48059.1"/>
    </source>
</evidence>
<evidence type="ECO:0000259" key="1">
    <source>
        <dbReference type="PROSITE" id="PS51186"/>
    </source>
</evidence>
<dbReference type="InterPro" id="IPR000182">
    <property type="entry name" value="GNAT_dom"/>
</dbReference>
<accession>A0A482XRG9</accession>
<dbReference type="Pfam" id="PF00583">
    <property type="entry name" value="Acetyltransf_1"/>
    <property type="match status" value="1"/>
</dbReference>
<sequence length="216" mass="24650">MLSFLDSSTFYSTSKLIIMSYSIEVATETDKQEVYDFMCNNFFHEMPLYAAFQQTEPLSIDEWPAIQTLNEKISLKAVTSEGRIVGLALNVVPTSGEVVGLPPKLVTFFDEVNENSNSLLSDLEKNHMEIRNLAVAKDWRNRGIAVKLMEESEKLDKKLGGKKIFAKSTGAHIAKAFDKAKWTNVFQYNDSDYKKEPHYQIPPEPHTFLRLYVKDL</sequence>
<dbReference type="STRING" id="195883.A0A482XRG9"/>
<dbReference type="PROSITE" id="PS51186">
    <property type="entry name" value="GNAT"/>
    <property type="match status" value="1"/>
</dbReference>
<dbReference type="InParanoid" id="A0A482XRG9"/>
<dbReference type="SMR" id="A0A482XRG9"/>
<dbReference type="CDD" id="cd04301">
    <property type="entry name" value="NAT_SF"/>
    <property type="match status" value="1"/>
</dbReference>
<dbReference type="Proteomes" id="UP000291343">
    <property type="component" value="Unassembled WGS sequence"/>
</dbReference>
<dbReference type="PANTHER" id="PTHR20905:SF1">
    <property type="entry name" value="AT07410P-RELATED"/>
    <property type="match status" value="1"/>
</dbReference>
<name>A0A482XRG9_LAOST</name>
<dbReference type="OrthoDB" id="6605633at2759"/>
<reference evidence="2 3" key="1">
    <citation type="journal article" date="2017" name="Gigascience">
        <title>Genome sequence of the small brown planthopper, Laodelphax striatellus.</title>
        <authorList>
            <person name="Zhu J."/>
            <person name="Jiang F."/>
            <person name="Wang X."/>
            <person name="Yang P."/>
            <person name="Bao Y."/>
            <person name="Zhao W."/>
            <person name="Wang W."/>
            <person name="Lu H."/>
            <person name="Wang Q."/>
            <person name="Cui N."/>
            <person name="Li J."/>
            <person name="Chen X."/>
            <person name="Luo L."/>
            <person name="Yu J."/>
            <person name="Kang L."/>
            <person name="Cui F."/>
        </authorList>
    </citation>
    <scope>NUCLEOTIDE SEQUENCE [LARGE SCALE GENOMIC DNA]</scope>
    <source>
        <strain evidence="2">Lst14</strain>
    </source>
</reference>
<dbReference type="GO" id="GO:0008080">
    <property type="term" value="F:N-acetyltransferase activity"/>
    <property type="evidence" value="ECO:0007669"/>
    <property type="project" value="TreeGrafter"/>
</dbReference>